<dbReference type="Gene3D" id="3.10.180.10">
    <property type="entry name" value="2,3-Dihydroxybiphenyl 1,2-Dioxygenase, domain 1"/>
    <property type="match status" value="1"/>
</dbReference>
<dbReference type="InterPro" id="IPR029068">
    <property type="entry name" value="Glyas_Bleomycin-R_OHBP_Dase"/>
</dbReference>
<evidence type="ECO:0000313" key="2">
    <source>
        <dbReference type="EMBL" id="CAE7031769.1"/>
    </source>
</evidence>
<accession>A0A812ICW3</accession>
<dbReference type="OrthoDB" id="10352050at2759"/>
<feature type="domain" description="Glyoxalase/fosfomycin resistance/dioxygenase" evidence="1">
    <location>
        <begin position="52"/>
        <end position="164"/>
    </location>
</feature>
<proteinExistence type="predicted"/>
<dbReference type="CDD" id="cd06587">
    <property type="entry name" value="VOC"/>
    <property type="match status" value="1"/>
</dbReference>
<dbReference type="EMBL" id="CAJNDS010000235">
    <property type="protein sequence ID" value="CAE7031769.1"/>
    <property type="molecule type" value="Genomic_DNA"/>
</dbReference>
<gene>
    <name evidence="2" type="ORF">SNAT2548_LOCUS3820</name>
</gene>
<dbReference type="PANTHER" id="PTHR40280">
    <property type="entry name" value="BLR6907 PROTEIN"/>
    <property type="match status" value="1"/>
</dbReference>
<dbReference type="PANTHER" id="PTHR40280:SF1">
    <property type="entry name" value="VOC DOMAIN-CONTAINING PROTEIN"/>
    <property type="match status" value="1"/>
</dbReference>
<evidence type="ECO:0000313" key="3">
    <source>
        <dbReference type="Proteomes" id="UP000604046"/>
    </source>
</evidence>
<dbReference type="SUPFAM" id="SSF54593">
    <property type="entry name" value="Glyoxalase/Bleomycin resistance protein/Dihydroxybiphenyl dioxygenase"/>
    <property type="match status" value="1"/>
</dbReference>
<dbReference type="Pfam" id="PF00903">
    <property type="entry name" value="Glyoxalase"/>
    <property type="match status" value="1"/>
</dbReference>
<sequence length="360" mass="38947">MGVMASAIQMVENVMGKLVQSLLMPKVAPDWYAGTRRLTQFPEAPEESLLLLGHVSIEVADVEAAMRFFTEALDCKEGPEVDGAKVVLLGASQIRLVPASAERKDTPSAAAWPGQFYLWVEDSKKALAACQKLETSIGGALVQEVFHLKEDASADVILLLDPSGQNNFAVNQAPIGGMSKTMRSVLPGTDKVSNALALIGATYPIPEGKAGAVVRFYSHFLSGAMTKSKQGYALNFSLGKALHQTLTFVEEEDVQMPGDTPSGEKLPEVCLYVLSLAQLKQVFDKCAEAGILEGASTWEEVEKSSELCFSRCPDPASEPRETVLELRHRIRAPSHSQWPLPRDMTTRASEVATITAPESQ</sequence>
<comment type="caution">
    <text evidence="2">The sequence shown here is derived from an EMBL/GenBank/DDBJ whole genome shotgun (WGS) entry which is preliminary data.</text>
</comment>
<keyword evidence="3" id="KW-1185">Reference proteome</keyword>
<organism evidence="2 3">
    <name type="scientific">Symbiodinium natans</name>
    <dbReference type="NCBI Taxonomy" id="878477"/>
    <lineage>
        <taxon>Eukaryota</taxon>
        <taxon>Sar</taxon>
        <taxon>Alveolata</taxon>
        <taxon>Dinophyceae</taxon>
        <taxon>Suessiales</taxon>
        <taxon>Symbiodiniaceae</taxon>
        <taxon>Symbiodinium</taxon>
    </lineage>
</organism>
<dbReference type="InterPro" id="IPR004360">
    <property type="entry name" value="Glyas_Fos-R_dOase_dom"/>
</dbReference>
<dbReference type="AlphaFoldDB" id="A0A812ICW3"/>
<name>A0A812ICW3_9DINO</name>
<reference evidence="2" key="1">
    <citation type="submission" date="2021-02" db="EMBL/GenBank/DDBJ databases">
        <authorList>
            <person name="Dougan E. K."/>
            <person name="Rhodes N."/>
            <person name="Thang M."/>
            <person name="Chan C."/>
        </authorList>
    </citation>
    <scope>NUCLEOTIDE SEQUENCE</scope>
</reference>
<dbReference type="Proteomes" id="UP000604046">
    <property type="component" value="Unassembled WGS sequence"/>
</dbReference>
<evidence type="ECO:0000259" key="1">
    <source>
        <dbReference type="Pfam" id="PF00903"/>
    </source>
</evidence>
<protein>
    <recommendedName>
        <fullName evidence="1">Glyoxalase/fosfomycin resistance/dioxygenase domain-containing protein</fullName>
    </recommendedName>
</protein>